<proteinExistence type="inferred from homology"/>
<evidence type="ECO:0000256" key="2">
    <source>
        <dbReference type="ARBA" id="ARBA00022438"/>
    </source>
</evidence>
<keyword evidence="3" id="KW-0645">Protease</keyword>
<dbReference type="PRINTS" id="PR00481">
    <property type="entry name" value="LAMNOPPTDASE"/>
</dbReference>
<evidence type="ECO:0000256" key="5">
    <source>
        <dbReference type="ARBA" id="ARBA00023211"/>
    </source>
</evidence>
<comment type="similarity">
    <text evidence="1">Belongs to the peptidase M17 family.</text>
</comment>
<dbReference type="AlphaFoldDB" id="A8PNJ7"/>
<keyword evidence="2 7" id="KW-0031">Aminopeptidase</keyword>
<dbReference type="Pfam" id="PF21337">
    <property type="entry name" value="Peptidase_M17_N_1"/>
    <property type="match status" value="1"/>
</dbReference>
<dbReference type="PROSITE" id="PS00631">
    <property type="entry name" value="CYTOSOL_AP"/>
    <property type="match status" value="1"/>
</dbReference>
<dbReference type="CDD" id="cd00433">
    <property type="entry name" value="Peptidase_M17"/>
    <property type="match status" value="1"/>
</dbReference>
<dbReference type="SUPFAM" id="SSF53187">
    <property type="entry name" value="Zn-dependent exopeptidases"/>
    <property type="match status" value="1"/>
</dbReference>
<dbReference type="InterPro" id="IPR011356">
    <property type="entry name" value="Leucine_aapep/pepB"/>
</dbReference>
<protein>
    <submittedName>
        <fullName evidence="7">Cytosol aminopeptidase family protein</fullName>
    </submittedName>
</protein>
<accession>A8PNJ7</accession>
<evidence type="ECO:0000259" key="6">
    <source>
        <dbReference type="PROSITE" id="PS00631"/>
    </source>
</evidence>
<dbReference type="InterPro" id="IPR043472">
    <property type="entry name" value="Macro_dom-like"/>
</dbReference>
<keyword evidence="8" id="KW-1185">Reference proteome</keyword>
<reference evidence="7" key="2">
    <citation type="submission" date="2007-10" db="EMBL/GenBank/DDBJ databases">
        <authorList>
            <person name="Myers G.S."/>
        </authorList>
    </citation>
    <scope>NUCLEOTIDE SEQUENCE [LARGE SCALE GENOMIC DNA]</scope>
</reference>
<dbReference type="EMBL" id="AAQJ02000001">
    <property type="protein sequence ID" value="EDP46363.1"/>
    <property type="molecule type" value="Genomic_DNA"/>
</dbReference>
<dbReference type="Pfam" id="PF00883">
    <property type="entry name" value="Peptidase_M17"/>
    <property type="match status" value="1"/>
</dbReference>
<dbReference type="PANTHER" id="PTHR11963:SF20">
    <property type="entry name" value="PEPTIDASE B"/>
    <property type="match status" value="1"/>
</dbReference>
<dbReference type="eggNOG" id="COG0260">
    <property type="taxonomic scope" value="Bacteria"/>
</dbReference>
<dbReference type="Gene3D" id="3.40.630.10">
    <property type="entry name" value="Zn peptidases"/>
    <property type="match status" value="1"/>
</dbReference>
<evidence type="ECO:0000256" key="1">
    <source>
        <dbReference type="ARBA" id="ARBA00009528"/>
    </source>
</evidence>
<name>A8PNJ7_9COXI</name>
<dbReference type="GO" id="GO:0005737">
    <property type="term" value="C:cytoplasm"/>
    <property type="evidence" value="ECO:0007669"/>
    <property type="project" value="InterPro"/>
</dbReference>
<reference evidence="7" key="1">
    <citation type="submission" date="2006-04" db="EMBL/GenBank/DDBJ databases">
        <authorList>
            <person name="Seshadri R."/>
            <person name="Federici B.A."/>
        </authorList>
    </citation>
    <scope>NUCLEOTIDE SEQUENCE [LARGE SCALE GENOMIC DNA]</scope>
</reference>
<sequence>MLNCFVHESSQSIPIYAILAEQWSTWLTKQSTLTQDWLHNINFIPYSGNYSFIPNGTGELHHVLLVTQDETDFWTFGVLPSVLPGGHYHIEGIDGTQLLQIALVWGLGAYEFTRYKPSIRPVAQLLIPTQKFPSLKIKLEAIYRVRDLINTPADDMTPVELAENVFEIGKNYQAAVTQIVGDDLLTANYPAIYTVGKASCHEPRLIDLRWGDNQHPKITLVGKGVCFDSGGYNLKSSSAMLAMKKDMGGAANAMGLAEMIMAYQLPVRLRLLIPAVENMISGGAYKPGDIIQTRHGLAVEVGNTDAEGRLILADALCEADSESPELLIDFATLTGAARSAVGTEISAFFTDHEQLAQDIIRHSQHEQDPVWRLPLYKPYQKLLESKFAHLNNCGASPFAGAITAALFLRSFISEETTWLHFDFNAYNVNTRPGRPEGGEAMAILAVFSYLLERYPFQTKQLPHKNKVI</sequence>
<dbReference type="GO" id="GO:0006508">
    <property type="term" value="P:proteolysis"/>
    <property type="evidence" value="ECO:0007669"/>
    <property type="project" value="UniProtKB-KW"/>
</dbReference>
<feature type="domain" description="Cytosol aminopeptidase" evidence="6">
    <location>
        <begin position="303"/>
        <end position="310"/>
    </location>
</feature>
<dbReference type="GO" id="GO:0070006">
    <property type="term" value="F:metalloaminopeptidase activity"/>
    <property type="evidence" value="ECO:0007669"/>
    <property type="project" value="InterPro"/>
</dbReference>
<evidence type="ECO:0000313" key="7">
    <source>
        <dbReference type="EMBL" id="EDP46363.1"/>
    </source>
</evidence>
<dbReference type="InterPro" id="IPR048816">
    <property type="entry name" value="Peptidase_M17_N_1"/>
</dbReference>
<keyword evidence="4" id="KW-0378">Hydrolase</keyword>
<gene>
    <name evidence="7" type="ORF">RICGR_1024</name>
</gene>
<dbReference type="GO" id="GO:0030145">
    <property type="term" value="F:manganese ion binding"/>
    <property type="evidence" value="ECO:0007669"/>
    <property type="project" value="InterPro"/>
</dbReference>
<evidence type="ECO:0000256" key="3">
    <source>
        <dbReference type="ARBA" id="ARBA00022670"/>
    </source>
</evidence>
<dbReference type="OrthoDB" id="9809354at2"/>
<dbReference type="STRING" id="59196.RICGR_1024"/>
<dbReference type="RefSeq" id="WP_006035343.1">
    <property type="nucleotide sequence ID" value="NZ_AAQJ02000001.1"/>
</dbReference>
<keyword evidence="5" id="KW-0464">Manganese</keyword>
<dbReference type="InterPro" id="IPR000819">
    <property type="entry name" value="Peptidase_M17_C"/>
</dbReference>
<organism evidence="7 8">
    <name type="scientific">Rickettsiella grylli</name>
    <dbReference type="NCBI Taxonomy" id="59196"/>
    <lineage>
        <taxon>Bacteria</taxon>
        <taxon>Pseudomonadati</taxon>
        <taxon>Pseudomonadota</taxon>
        <taxon>Gammaproteobacteria</taxon>
        <taxon>Legionellales</taxon>
        <taxon>Coxiellaceae</taxon>
        <taxon>Rickettsiella</taxon>
    </lineage>
</organism>
<dbReference type="Proteomes" id="UP000054075">
    <property type="component" value="Unassembled WGS sequence"/>
</dbReference>
<dbReference type="Gene3D" id="3.40.220.10">
    <property type="entry name" value="Leucine Aminopeptidase, subunit E, domain 1"/>
    <property type="match status" value="1"/>
</dbReference>
<evidence type="ECO:0000313" key="8">
    <source>
        <dbReference type="Proteomes" id="UP000054075"/>
    </source>
</evidence>
<comment type="caution">
    <text evidence="7">The sequence shown here is derived from an EMBL/GenBank/DDBJ whole genome shotgun (WGS) entry which is preliminary data.</text>
</comment>
<evidence type="ECO:0000256" key="4">
    <source>
        <dbReference type="ARBA" id="ARBA00022801"/>
    </source>
</evidence>
<dbReference type="PANTHER" id="PTHR11963">
    <property type="entry name" value="LEUCINE AMINOPEPTIDASE-RELATED"/>
    <property type="match status" value="1"/>
</dbReference>